<reference evidence="2" key="1">
    <citation type="submission" date="2016-12" db="EMBL/GenBank/DDBJ databases">
        <title>Draft genome sequence of Roseomonas mucosa strain AU37, isolated from a peripheral intravenous catheter.</title>
        <authorList>
            <person name="Choudhury M.A."/>
            <person name="Sidjabat H.E."/>
            <person name="Wailan A.M."/>
            <person name="Zhang L."/>
            <person name="Marsh N.M."/>
            <person name="Rickard C.M."/>
            <person name="Davies M."/>
            <person name="Mcmillan D.J."/>
        </authorList>
    </citation>
    <scope>NUCLEOTIDE SEQUENCE [LARGE SCALE GENOMIC DNA]</scope>
    <source>
        <strain evidence="2">AU37</strain>
    </source>
</reference>
<keyword evidence="3" id="KW-1185">Reference proteome</keyword>
<organism evidence="2 3">
    <name type="scientific">Roseomonas mucosa</name>
    <dbReference type="NCBI Taxonomy" id="207340"/>
    <lineage>
        <taxon>Bacteria</taxon>
        <taxon>Pseudomonadati</taxon>
        <taxon>Pseudomonadota</taxon>
        <taxon>Alphaproteobacteria</taxon>
        <taxon>Acetobacterales</taxon>
        <taxon>Roseomonadaceae</taxon>
        <taxon>Roseomonas</taxon>
    </lineage>
</organism>
<dbReference type="Pfam" id="PF02616">
    <property type="entry name" value="SMC_ScpA"/>
    <property type="match status" value="1"/>
</dbReference>
<dbReference type="InterPro" id="IPR003768">
    <property type="entry name" value="ScpA"/>
</dbReference>
<dbReference type="PANTHER" id="PTHR33969:SF2">
    <property type="entry name" value="SEGREGATION AND CONDENSATION PROTEIN A"/>
    <property type="match status" value="1"/>
</dbReference>
<evidence type="ECO:0000313" key="2">
    <source>
        <dbReference type="EMBL" id="ONH81220.1"/>
    </source>
</evidence>
<gene>
    <name evidence="2" type="ORF">APZ41_021045</name>
</gene>
<dbReference type="STRING" id="207340.APZ41_021045"/>
<protein>
    <recommendedName>
        <fullName evidence="1">Segregation and condensation protein A</fullName>
    </recommendedName>
</protein>
<dbReference type="EMBL" id="LLWF02000157">
    <property type="protein sequence ID" value="ONH81220.1"/>
    <property type="molecule type" value="Genomic_DNA"/>
</dbReference>
<dbReference type="AlphaFoldDB" id="A0A1S8D0T2"/>
<evidence type="ECO:0000256" key="1">
    <source>
        <dbReference type="ARBA" id="ARBA00044777"/>
    </source>
</evidence>
<dbReference type="Gene3D" id="6.10.250.2410">
    <property type="match status" value="1"/>
</dbReference>
<proteinExistence type="predicted"/>
<evidence type="ECO:0000313" key="3">
    <source>
        <dbReference type="Proteomes" id="UP000054844"/>
    </source>
</evidence>
<sequence>MAEVVVAWEYPAGQGREAAPRPGGPPVLSLEGFEGPLDFLLEMVRQQKLQLGQLSIVPLAEQFVAALEASRGQVPLERQADWLVMASELVRLKAQALLPPVPEVAGEAPGEAGEEAARQLRRWEEQAAIRAAAAWLAARPQRGIDVLGRGSGAGEAERDLPPRAAIVVAFLEATLLMLEGQSQGLASGDIARVYRPVAPDVWTLPDALAWLRHALEEQPGEVDLLGVGAGRTPAPASPLRRRSAVANTFLAGLELARQRVVTLQQDSAFGGIRVQPTGMSMRDHG</sequence>
<dbReference type="RefSeq" id="WP_076970460.1">
    <property type="nucleotide sequence ID" value="NZ_LLWF02000157.1"/>
</dbReference>
<accession>A0A1S8D0T2</accession>
<dbReference type="PANTHER" id="PTHR33969">
    <property type="entry name" value="SEGREGATION AND CONDENSATION PROTEIN A"/>
    <property type="match status" value="1"/>
</dbReference>
<dbReference type="Proteomes" id="UP000054844">
    <property type="component" value="Unassembled WGS sequence"/>
</dbReference>
<name>A0A1S8D0T2_9PROT</name>
<comment type="caution">
    <text evidence="2">The sequence shown here is derived from an EMBL/GenBank/DDBJ whole genome shotgun (WGS) entry which is preliminary data.</text>
</comment>